<reference evidence="2" key="1">
    <citation type="journal article" date="2010" name="PLoS ONE">
        <title>The complete genome sequence of Cupriavidus metallidurans strain CH34, a master survivalist in harsh and anthropogenic environments.</title>
        <authorList>
            <person name="Janssen P.J."/>
            <person name="Van Houdt R."/>
            <person name="Moors H."/>
            <person name="Monsieurs P."/>
            <person name="Morin N."/>
            <person name="Michaux A."/>
            <person name="Benotmane M.A."/>
            <person name="Leys N."/>
            <person name="Vallaeys T."/>
            <person name="Lapidus A."/>
            <person name="Monchy S."/>
            <person name="Medigue C."/>
            <person name="Taghavi S."/>
            <person name="McCorkle S."/>
            <person name="Dunn J."/>
            <person name="van der Lelie D."/>
            <person name="Mergeay M."/>
        </authorList>
    </citation>
    <scope>NUCLEOTIDE SEQUENCE [LARGE SCALE GENOMIC DNA]</scope>
    <source>
        <strain evidence="2">ATCC 43123 / DSM 2839 / NBRC 102507 / CH34</strain>
    </source>
</reference>
<geneLocation type="plasmid" evidence="1 2">
    <name>megaplasmid</name>
</geneLocation>
<dbReference type="Proteomes" id="UP000002429">
    <property type="component" value="Plasmid megaplasmid"/>
</dbReference>
<dbReference type="InterPro" id="IPR029032">
    <property type="entry name" value="AhpD-like"/>
</dbReference>
<protein>
    <submittedName>
        <fullName evidence="1">Uncharacterized protein</fullName>
    </submittedName>
</protein>
<evidence type="ECO:0000313" key="2">
    <source>
        <dbReference type="Proteomes" id="UP000002429"/>
    </source>
</evidence>
<dbReference type="KEGG" id="rme:Rmet_5742"/>
<dbReference type="eggNOG" id="COG2128">
    <property type="taxonomic scope" value="Bacteria"/>
</dbReference>
<organism evidence="1 2">
    <name type="scientific">Cupriavidus metallidurans (strain ATCC 43123 / DSM 2839 / NBRC 102507 / CH34)</name>
    <name type="common">Ralstonia metallidurans</name>
    <dbReference type="NCBI Taxonomy" id="266264"/>
    <lineage>
        <taxon>Bacteria</taxon>
        <taxon>Pseudomonadati</taxon>
        <taxon>Pseudomonadota</taxon>
        <taxon>Betaproteobacteria</taxon>
        <taxon>Burkholderiales</taxon>
        <taxon>Burkholderiaceae</taxon>
        <taxon>Cupriavidus</taxon>
    </lineage>
</organism>
<dbReference type="AlphaFoldDB" id="Q1LB75"/>
<gene>
    <name evidence="1" type="ordered locus">Rmet_5742</name>
</gene>
<dbReference type="EMBL" id="CP000353">
    <property type="protein sequence ID" value="ABF12601.1"/>
    <property type="molecule type" value="Genomic_DNA"/>
</dbReference>
<dbReference type="Gene3D" id="1.20.1290.10">
    <property type="entry name" value="AhpD-like"/>
    <property type="match status" value="1"/>
</dbReference>
<dbReference type="SUPFAM" id="SSF69118">
    <property type="entry name" value="AhpD-like"/>
    <property type="match status" value="1"/>
</dbReference>
<keyword evidence="2" id="KW-1185">Reference proteome</keyword>
<dbReference type="HOGENOM" id="CLU_2466761_0_0_4"/>
<accession>Q1LB75</accession>
<keyword evidence="1" id="KW-0614">Plasmid</keyword>
<sequence length="88" mass="9241">MTRVADTHVPDADFNSAAAVFGEKELADLTIAISLMNAYNRLAIAFRPAPDSTLAAGFLADLSVRHEGGGIEDGVMFGESRGMPSPCD</sequence>
<proteinExistence type="predicted"/>
<name>Q1LB75_CUPMC</name>
<evidence type="ECO:0000313" key="1">
    <source>
        <dbReference type="EMBL" id="ABF12601.1"/>
    </source>
</evidence>